<feature type="domain" description="PRC-barrel" evidence="1">
    <location>
        <begin position="5"/>
        <end position="68"/>
    </location>
</feature>
<dbReference type="AlphaFoldDB" id="C0GKI8"/>
<dbReference type="EMBL" id="ACJM01000024">
    <property type="protein sequence ID" value="EEG76155.1"/>
    <property type="molecule type" value="Genomic_DNA"/>
</dbReference>
<accession>C0GKI8</accession>
<comment type="caution">
    <text evidence="2">The sequence shown here is derived from an EMBL/GenBank/DDBJ whole genome shotgun (WGS) entry which is preliminary data.</text>
</comment>
<reference evidence="2 3" key="1">
    <citation type="submission" date="2009-02" db="EMBL/GenBank/DDBJ databases">
        <title>Sequencing of the draft genome and assembly of Dethiobacter alkaliphilus AHT 1.</title>
        <authorList>
            <consortium name="US DOE Joint Genome Institute (JGI-PGF)"/>
            <person name="Lucas S."/>
            <person name="Copeland A."/>
            <person name="Lapidus A."/>
            <person name="Glavina del Rio T."/>
            <person name="Dalin E."/>
            <person name="Tice H."/>
            <person name="Bruce D."/>
            <person name="Goodwin L."/>
            <person name="Pitluck S."/>
            <person name="Larimer F."/>
            <person name="Land M.L."/>
            <person name="Hauser L."/>
            <person name="Muyzer G."/>
        </authorList>
    </citation>
    <scope>NUCLEOTIDE SEQUENCE [LARGE SCALE GENOMIC DNA]</scope>
    <source>
        <strain evidence="2 3">AHT 1</strain>
    </source>
</reference>
<dbReference type="Proteomes" id="UP000006443">
    <property type="component" value="Unassembled WGS sequence"/>
</dbReference>
<dbReference type="eggNOG" id="COG3881">
    <property type="taxonomic scope" value="Bacteria"/>
</dbReference>
<feature type="domain" description="PRC-barrel" evidence="1">
    <location>
        <begin position="88"/>
        <end position="154"/>
    </location>
</feature>
<gene>
    <name evidence="2" type="ORF">DealDRAFT_2997</name>
</gene>
<evidence type="ECO:0000259" key="1">
    <source>
        <dbReference type="Pfam" id="PF05239"/>
    </source>
</evidence>
<evidence type="ECO:0000313" key="3">
    <source>
        <dbReference type="Proteomes" id="UP000006443"/>
    </source>
</evidence>
<name>C0GKI8_DETAL</name>
<protein>
    <recommendedName>
        <fullName evidence="1">PRC-barrel domain-containing protein</fullName>
    </recommendedName>
</protein>
<sequence>MRFSRETAGLPVIHAASGRELGKLREWLLDEKGASVVAFVAEGSGWLPHRRVFSYRDILSMGSDAILVSREGGNPAGDPPQIEGHPTRRVLGMRVISYGGSELGVVEDILFEEETGRVAGWRLSAGLIDDILQGRQVMEPPMDVNIGEDVLIIRDETR</sequence>
<evidence type="ECO:0000313" key="2">
    <source>
        <dbReference type="EMBL" id="EEG76155.1"/>
    </source>
</evidence>
<dbReference type="SUPFAM" id="SSF50346">
    <property type="entry name" value="PRC-barrel domain"/>
    <property type="match status" value="2"/>
</dbReference>
<proteinExistence type="predicted"/>
<dbReference type="Pfam" id="PF05239">
    <property type="entry name" value="PRC"/>
    <property type="match status" value="2"/>
</dbReference>
<dbReference type="STRING" id="555088.DealDRAFT_2997"/>
<dbReference type="Gene3D" id="2.30.30.240">
    <property type="entry name" value="PRC-barrel domain"/>
    <property type="match status" value="2"/>
</dbReference>
<dbReference type="InterPro" id="IPR027275">
    <property type="entry name" value="PRC-brl_dom"/>
</dbReference>
<organism evidence="2 3">
    <name type="scientific">Dethiobacter alkaliphilus AHT 1</name>
    <dbReference type="NCBI Taxonomy" id="555088"/>
    <lineage>
        <taxon>Bacteria</taxon>
        <taxon>Bacillati</taxon>
        <taxon>Bacillota</taxon>
        <taxon>Dethiobacteria</taxon>
        <taxon>Dethiobacterales</taxon>
        <taxon>Dethiobacteraceae</taxon>
        <taxon>Dethiobacter</taxon>
    </lineage>
</organism>
<dbReference type="InterPro" id="IPR011033">
    <property type="entry name" value="PRC_barrel-like_sf"/>
</dbReference>
<keyword evidence="3" id="KW-1185">Reference proteome</keyword>
<dbReference type="RefSeq" id="WP_008518952.1">
    <property type="nucleotide sequence ID" value="NZ_ACJM01000024.1"/>
</dbReference>